<evidence type="ECO:0000313" key="8">
    <source>
        <dbReference type="EMBL" id="QDG52955.1"/>
    </source>
</evidence>
<dbReference type="InterPro" id="IPR029056">
    <property type="entry name" value="Ribokinase-like"/>
</dbReference>
<evidence type="ECO:0000256" key="3">
    <source>
        <dbReference type="ARBA" id="ARBA00022741"/>
    </source>
</evidence>
<dbReference type="EMBL" id="CP041186">
    <property type="protein sequence ID" value="QDG52955.1"/>
    <property type="molecule type" value="Genomic_DNA"/>
</dbReference>
<dbReference type="SUPFAM" id="SSF53613">
    <property type="entry name" value="Ribokinase-like"/>
    <property type="match status" value="1"/>
</dbReference>
<dbReference type="RefSeq" id="WP_141199416.1">
    <property type="nucleotide sequence ID" value="NZ_CP041186.1"/>
</dbReference>
<dbReference type="GO" id="GO:0006000">
    <property type="term" value="P:fructose metabolic process"/>
    <property type="evidence" value="ECO:0007669"/>
    <property type="project" value="UniProtKB-ARBA"/>
</dbReference>
<evidence type="ECO:0000256" key="6">
    <source>
        <dbReference type="RuleBase" id="RU003704"/>
    </source>
</evidence>
<keyword evidence="4 6" id="KW-0418">Kinase</keyword>
<dbReference type="CDD" id="cd01167">
    <property type="entry name" value="bac_FRK"/>
    <property type="match status" value="1"/>
</dbReference>
<reference evidence="8 9" key="1">
    <citation type="submission" date="2019-06" db="EMBL/GenBank/DDBJ databases">
        <title>Persicimonas caeni gen. nov., sp. nov., a predatory bacterium isolated from solar saltern.</title>
        <authorList>
            <person name="Wang S."/>
        </authorList>
    </citation>
    <scope>NUCLEOTIDE SEQUENCE [LARGE SCALE GENOMIC DNA]</scope>
    <source>
        <strain evidence="8 9">YN101</strain>
    </source>
</reference>
<evidence type="ECO:0000259" key="7">
    <source>
        <dbReference type="Pfam" id="PF00294"/>
    </source>
</evidence>
<dbReference type="GO" id="GO:0005524">
    <property type="term" value="F:ATP binding"/>
    <property type="evidence" value="ECO:0007669"/>
    <property type="project" value="UniProtKB-KW"/>
</dbReference>
<gene>
    <name evidence="8" type="ORF">FIV42_20065</name>
</gene>
<dbReference type="Pfam" id="PF00294">
    <property type="entry name" value="PfkB"/>
    <property type="match status" value="1"/>
</dbReference>
<dbReference type="InterPro" id="IPR002139">
    <property type="entry name" value="Ribo/fructo_kinase"/>
</dbReference>
<proteinExistence type="inferred from homology"/>
<dbReference type="Proteomes" id="UP000315995">
    <property type="component" value="Chromosome"/>
</dbReference>
<evidence type="ECO:0000256" key="4">
    <source>
        <dbReference type="ARBA" id="ARBA00022777"/>
    </source>
</evidence>
<dbReference type="Gene3D" id="3.40.1190.20">
    <property type="match status" value="1"/>
</dbReference>
<evidence type="ECO:0000256" key="5">
    <source>
        <dbReference type="ARBA" id="ARBA00022840"/>
    </source>
</evidence>
<evidence type="ECO:0000313" key="9">
    <source>
        <dbReference type="Proteomes" id="UP000315995"/>
    </source>
</evidence>
<accession>A0A5B8YB91</accession>
<dbReference type="InterPro" id="IPR011611">
    <property type="entry name" value="PfkB_dom"/>
</dbReference>
<keyword evidence="5" id="KW-0067">ATP-binding</keyword>
<dbReference type="PANTHER" id="PTHR43085">
    <property type="entry name" value="HEXOKINASE FAMILY MEMBER"/>
    <property type="match status" value="1"/>
</dbReference>
<dbReference type="InterPro" id="IPR002173">
    <property type="entry name" value="Carboh/pur_kinase_PfkB_CS"/>
</dbReference>
<dbReference type="PANTHER" id="PTHR43085:SF1">
    <property type="entry name" value="PSEUDOURIDINE KINASE-RELATED"/>
    <property type="match status" value="1"/>
</dbReference>
<dbReference type="PRINTS" id="PR00990">
    <property type="entry name" value="RIBOKINASE"/>
</dbReference>
<dbReference type="PROSITE" id="PS00584">
    <property type="entry name" value="PFKB_KINASES_2"/>
    <property type="match status" value="1"/>
</dbReference>
<protein>
    <submittedName>
        <fullName evidence="8">Carbohydrate kinase</fullName>
    </submittedName>
</protein>
<keyword evidence="9" id="KW-1185">Reference proteome</keyword>
<dbReference type="GO" id="GO:0008865">
    <property type="term" value="F:fructokinase activity"/>
    <property type="evidence" value="ECO:0007669"/>
    <property type="project" value="UniProtKB-ARBA"/>
</dbReference>
<evidence type="ECO:0000256" key="2">
    <source>
        <dbReference type="ARBA" id="ARBA00022679"/>
    </source>
</evidence>
<feature type="domain" description="Carbohydrate kinase PfkB" evidence="7">
    <location>
        <begin position="9"/>
        <end position="320"/>
    </location>
</feature>
<name>A0A4Y6PYZ2_PERCE</name>
<accession>A0A4Y6PYZ2</accession>
<evidence type="ECO:0000256" key="1">
    <source>
        <dbReference type="ARBA" id="ARBA00010688"/>
    </source>
</evidence>
<keyword evidence="2 6" id="KW-0808">Transferase</keyword>
<keyword evidence="3" id="KW-0547">Nucleotide-binding</keyword>
<dbReference type="PROSITE" id="PS00583">
    <property type="entry name" value="PFKB_KINASES_1"/>
    <property type="match status" value="1"/>
</dbReference>
<dbReference type="OrthoDB" id="9792663at2"/>
<organism evidence="8 9">
    <name type="scientific">Persicimonas caeni</name>
    <dbReference type="NCBI Taxonomy" id="2292766"/>
    <lineage>
        <taxon>Bacteria</taxon>
        <taxon>Deltaproteobacteria</taxon>
        <taxon>Bradymonadales</taxon>
        <taxon>Bradymonadaceae</taxon>
        <taxon>Persicimonas</taxon>
    </lineage>
</organism>
<dbReference type="InterPro" id="IPR050306">
    <property type="entry name" value="PfkB_Carbo_kinase"/>
</dbReference>
<dbReference type="AlphaFoldDB" id="A0A4Y6PYZ2"/>
<sequence length="325" mass="35010">MTENADQLDILSFGEALVDFLPDRRGKLRHVDSFHKAVGGAPANVALGLARLGRRVGFLSNVGADEFGAYLREALEREGVDVTGVHDVSGVKTGVTFVSLDHDGDRSFLFFREPSADLSVTPDDVDEALVARSRIVHLGSNLMTEPDPRAATLRLLDLAEEHGCLVSTDPNIRLHLWKDHAETRRQVDALLRRCDLIKLNDDELAFVGEGKSAREVWEDIIRPNGALALVVTHGADGAEVFCGDVHARVDAPEVEVVDTTGAGDGFVSGMLTAICEAVGEAELRESIASWDEAQWERVLGLGCACGAKVCEQLGATPGLPRRGEV</sequence>
<comment type="similarity">
    <text evidence="1 6">Belongs to the carbohydrate kinase PfkB family.</text>
</comment>